<sequence>MLSNKTLKDDYPFTFCLFNTTLHLREQPSAEAQQALEQLIHKRRAHKLTRASAPLASGDTPLFAKVQPLNTLKAKVRVTFGKPQRNGRFDWPLEELINTLEAQRRGVQMPPLQGFGYTKDRLGLTQEYFIITRLLDDHIDGVQWLRRNPDSVETFVLDAFELLSSLSRKNITHMDFWAGNIMIPQTPQTSLKAIDFENCFAGQTNHQSETLGFQLGYFYRRDIYKLITESAYDRLVDDYIRQIPGISKEKFNEVYLASKHKDVGRKQRREVFLNGNLITG</sequence>
<evidence type="ECO:0008006" key="3">
    <source>
        <dbReference type="Google" id="ProtNLM"/>
    </source>
</evidence>
<dbReference type="InterPro" id="IPR011009">
    <property type="entry name" value="Kinase-like_dom_sf"/>
</dbReference>
<dbReference type="PATRIC" id="fig|294.131.peg.2175"/>
<protein>
    <recommendedName>
        <fullName evidence="3">Lipopolysaccharide kinase (Kdo/WaaP) family protein</fullName>
    </recommendedName>
</protein>
<dbReference type="Proteomes" id="UP000033500">
    <property type="component" value="Unassembled WGS sequence"/>
</dbReference>
<dbReference type="AlphaFoldDB" id="A0A0F4TD46"/>
<evidence type="ECO:0000313" key="1">
    <source>
        <dbReference type="EMBL" id="KJZ42353.1"/>
    </source>
</evidence>
<dbReference type="EMBL" id="LACD01000021">
    <property type="protein sequence ID" value="KJZ42353.1"/>
    <property type="molecule type" value="Genomic_DNA"/>
</dbReference>
<evidence type="ECO:0000313" key="2">
    <source>
        <dbReference type="Proteomes" id="UP000033500"/>
    </source>
</evidence>
<organism evidence="1 2">
    <name type="scientific">Pseudomonas fluorescens</name>
    <dbReference type="NCBI Taxonomy" id="294"/>
    <lineage>
        <taxon>Bacteria</taxon>
        <taxon>Pseudomonadati</taxon>
        <taxon>Pseudomonadota</taxon>
        <taxon>Gammaproteobacteria</taxon>
        <taxon>Pseudomonadales</taxon>
        <taxon>Pseudomonadaceae</taxon>
        <taxon>Pseudomonas</taxon>
    </lineage>
</organism>
<proteinExistence type="predicted"/>
<gene>
    <name evidence="1" type="ORF">VC34_16635</name>
</gene>
<dbReference type="SUPFAM" id="SSF56112">
    <property type="entry name" value="Protein kinase-like (PK-like)"/>
    <property type="match status" value="1"/>
</dbReference>
<reference evidence="1 2" key="1">
    <citation type="submission" date="2015-03" db="EMBL/GenBank/DDBJ databases">
        <title>Comparative genomics of Pseudomonas insights into diversity of traits involved in vanlence and defense.</title>
        <authorList>
            <person name="Qin Y."/>
        </authorList>
    </citation>
    <scope>NUCLEOTIDE SEQUENCE [LARGE SCALE GENOMIC DNA]</scope>
    <source>
        <strain evidence="1 2">C3</strain>
    </source>
</reference>
<name>A0A0F4TD46_PSEFL</name>
<accession>A0A0F4TD46</accession>
<comment type="caution">
    <text evidence="1">The sequence shown here is derived from an EMBL/GenBank/DDBJ whole genome shotgun (WGS) entry which is preliminary data.</text>
</comment>